<evidence type="ECO:0000256" key="3">
    <source>
        <dbReference type="ARBA" id="ARBA00022840"/>
    </source>
</evidence>
<dbReference type="InterPro" id="IPR003439">
    <property type="entry name" value="ABC_transporter-like_ATP-bd"/>
</dbReference>
<evidence type="ECO:0000313" key="6">
    <source>
        <dbReference type="EMBL" id="NLP40065.1"/>
    </source>
</evidence>
<dbReference type="SMART" id="SM00382">
    <property type="entry name" value="AAA"/>
    <property type="match status" value="1"/>
</dbReference>
<evidence type="ECO:0000256" key="1">
    <source>
        <dbReference type="ARBA" id="ARBA00022448"/>
    </source>
</evidence>
<dbReference type="PANTHER" id="PTHR42794:SF1">
    <property type="entry name" value="HEMIN IMPORT ATP-BINDING PROTEIN HMUV"/>
    <property type="match status" value="1"/>
</dbReference>
<evidence type="ECO:0000256" key="4">
    <source>
        <dbReference type="ARBA" id="ARBA00022967"/>
    </source>
</evidence>
<sequence length="267" mass="29272">MAPQSRLAAMPHALELLDVTVRRGSTHLVEEVSWRVPTGSHWTVLGPNGAGKSTVLKLAGGWWYPTTGTVDVLGQRLGRVELQRLRRLIGWVDPRQRLGDYPVEELVLSGVTGSNGLLPRWSPSAAELARLTELLALTGMAAKRDRKWSALSQGERARTLIARALIIEPELLLLDEPTTGLDLPGRETLLRVIDDLRALRPELTTVMVTHHVEEIAASTSDVLLMKDGRVLAAGPVETTLTGAHLSALYGLEVELQQVRGRWFALCI</sequence>
<feature type="domain" description="ABC transporter" evidence="5">
    <location>
        <begin position="14"/>
        <end position="252"/>
    </location>
</feature>
<organism evidence="6 7">
    <name type="scientific">Corynebacterium pollutisoli</name>
    <dbReference type="NCBI Taxonomy" id="1610489"/>
    <lineage>
        <taxon>Bacteria</taxon>
        <taxon>Bacillati</taxon>
        <taxon>Actinomycetota</taxon>
        <taxon>Actinomycetes</taxon>
        <taxon>Mycobacteriales</taxon>
        <taxon>Corynebacteriaceae</taxon>
        <taxon>Corynebacterium</taxon>
    </lineage>
</organism>
<dbReference type="AlphaFoldDB" id="A0A7X8RHK8"/>
<evidence type="ECO:0000256" key="2">
    <source>
        <dbReference type="ARBA" id="ARBA00022741"/>
    </source>
</evidence>
<keyword evidence="4" id="KW-1278">Translocase</keyword>
<dbReference type="PANTHER" id="PTHR42794">
    <property type="entry name" value="HEMIN IMPORT ATP-BINDING PROTEIN HMUV"/>
    <property type="match status" value="1"/>
</dbReference>
<keyword evidence="2" id="KW-0547">Nucleotide-binding</keyword>
<keyword evidence="3 6" id="KW-0067">ATP-binding</keyword>
<dbReference type="Pfam" id="PF00005">
    <property type="entry name" value="ABC_tran"/>
    <property type="match status" value="1"/>
</dbReference>
<evidence type="ECO:0000313" key="7">
    <source>
        <dbReference type="Proteomes" id="UP000568696"/>
    </source>
</evidence>
<reference evidence="6 7" key="1">
    <citation type="journal article" date="2020" name="Biotechnol. Biofuels">
        <title>New insights from the biogas microbiome by comprehensive genome-resolved metagenomics of nearly 1600 species originating from multiple anaerobic digesters.</title>
        <authorList>
            <person name="Campanaro S."/>
            <person name="Treu L."/>
            <person name="Rodriguez-R L.M."/>
            <person name="Kovalovszki A."/>
            <person name="Ziels R.M."/>
            <person name="Maus I."/>
            <person name="Zhu X."/>
            <person name="Kougias P.G."/>
            <person name="Basile A."/>
            <person name="Luo G."/>
            <person name="Schluter A."/>
            <person name="Konstantinidis K.T."/>
            <person name="Angelidaki I."/>
        </authorList>
    </citation>
    <scope>NUCLEOTIDE SEQUENCE [LARGE SCALE GENOMIC DNA]</scope>
    <source>
        <strain evidence="6">AS23ysBPME_344</strain>
    </source>
</reference>
<dbReference type="Gene3D" id="3.40.50.300">
    <property type="entry name" value="P-loop containing nucleotide triphosphate hydrolases"/>
    <property type="match status" value="1"/>
</dbReference>
<accession>A0A7X8RHK8</accession>
<protein>
    <submittedName>
        <fullName evidence="6">ATP-binding cassette domain-containing protein</fullName>
    </submittedName>
</protein>
<evidence type="ECO:0000259" key="5">
    <source>
        <dbReference type="PROSITE" id="PS50893"/>
    </source>
</evidence>
<dbReference type="SUPFAM" id="SSF52540">
    <property type="entry name" value="P-loop containing nucleoside triphosphate hydrolases"/>
    <property type="match status" value="1"/>
</dbReference>
<proteinExistence type="predicted"/>
<dbReference type="InterPro" id="IPR027417">
    <property type="entry name" value="P-loop_NTPase"/>
</dbReference>
<gene>
    <name evidence="6" type="ORF">GX356_10190</name>
</gene>
<dbReference type="EMBL" id="JAAYSN010000283">
    <property type="protein sequence ID" value="NLP40065.1"/>
    <property type="molecule type" value="Genomic_DNA"/>
</dbReference>
<comment type="caution">
    <text evidence="6">The sequence shown here is derived from an EMBL/GenBank/DDBJ whole genome shotgun (WGS) entry which is preliminary data.</text>
</comment>
<dbReference type="InterPro" id="IPR003593">
    <property type="entry name" value="AAA+_ATPase"/>
</dbReference>
<dbReference type="GO" id="GO:0005524">
    <property type="term" value="F:ATP binding"/>
    <property type="evidence" value="ECO:0007669"/>
    <property type="project" value="UniProtKB-KW"/>
</dbReference>
<dbReference type="GO" id="GO:0016887">
    <property type="term" value="F:ATP hydrolysis activity"/>
    <property type="evidence" value="ECO:0007669"/>
    <property type="project" value="InterPro"/>
</dbReference>
<keyword evidence="1" id="KW-0813">Transport</keyword>
<dbReference type="Proteomes" id="UP000568696">
    <property type="component" value="Unassembled WGS sequence"/>
</dbReference>
<name>A0A7X8RHK8_9CORY</name>
<dbReference type="PROSITE" id="PS50893">
    <property type="entry name" value="ABC_TRANSPORTER_2"/>
    <property type="match status" value="1"/>
</dbReference>